<keyword evidence="2 7" id="KW-0813">Transport</keyword>
<keyword evidence="6 7" id="KW-0472">Membrane</keyword>
<comment type="caution">
    <text evidence="10">The sequence shown here is derived from an EMBL/GenBank/DDBJ whole genome shotgun (WGS) entry which is preliminary data.</text>
</comment>
<protein>
    <submittedName>
        <fullName evidence="10">ABC transporter permease</fullName>
    </submittedName>
</protein>
<dbReference type="InterPro" id="IPR000515">
    <property type="entry name" value="MetI-like"/>
</dbReference>
<dbReference type="RefSeq" id="WP_076169716.1">
    <property type="nucleotide sequence ID" value="NZ_MRTP01000002.1"/>
</dbReference>
<feature type="region of interest" description="Disordered" evidence="8">
    <location>
        <begin position="1"/>
        <end position="21"/>
    </location>
</feature>
<evidence type="ECO:0000256" key="7">
    <source>
        <dbReference type="RuleBase" id="RU363032"/>
    </source>
</evidence>
<dbReference type="PANTHER" id="PTHR30193">
    <property type="entry name" value="ABC TRANSPORTER PERMEASE PROTEIN"/>
    <property type="match status" value="1"/>
</dbReference>
<evidence type="ECO:0000256" key="2">
    <source>
        <dbReference type="ARBA" id="ARBA00022448"/>
    </source>
</evidence>
<accession>A0A1R1EU21</accession>
<evidence type="ECO:0000256" key="3">
    <source>
        <dbReference type="ARBA" id="ARBA00022475"/>
    </source>
</evidence>
<dbReference type="PANTHER" id="PTHR30193:SF37">
    <property type="entry name" value="INNER MEMBRANE ABC TRANSPORTER PERMEASE PROTEIN YCJO"/>
    <property type="match status" value="1"/>
</dbReference>
<dbReference type="InterPro" id="IPR035906">
    <property type="entry name" value="MetI-like_sf"/>
</dbReference>
<feature type="domain" description="ABC transmembrane type-1" evidence="9">
    <location>
        <begin position="89"/>
        <end position="303"/>
    </location>
</feature>
<keyword evidence="5 7" id="KW-1133">Transmembrane helix</keyword>
<comment type="subcellular location">
    <subcellularLocation>
        <location evidence="1 7">Cell membrane</location>
        <topology evidence="1 7">Multi-pass membrane protein</topology>
    </subcellularLocation>
</comment>
<feature type="transmembrane region" description="Helical" evidence="7">
    <location>
        <begin position="125"/>
        <end position="145"/>
    </location>
</feature>
<evidence type="ECO:0000256" key="4">
    <source>
        <dbReference type="ARBA" id="ARBA00022692"/>
    </source>
</evidence>
<evidence type="ECO:0000313" key="11">
    <source>
        <dbReference type="Proteomes" id="UP000187172"/>
    </source>
</evidence>
<dbReference type="EMBL" id="MRTP01000002">
    <property type="protein sequence ID" value="OMF55321.1"/>
    <property type="molecule type" value="Genomic_DNA"/>
</dbReference>
<comment type="similarity">
    <text evidence="7">Belongs to the binding-protein-dependent transport system permease family.</text>
</comment>
<keyword evidence="3" id="KW-1003">Cell membrane</keyword>
<feature type="transmembrane region" description="Helical" evidence="7">
    <location>
        <begin position="284"/>
        <end position="304"/>
    </location>
</feature>
<evidence type="ECO:0000256" key="8">
    <source>
        <dbReference type="SAM" id="MobiDB-lite"/>
    </source>
</evidence>
<evidence type="ECO:0000259" key="9">
    <source>
        <dbReference type="PROSITE" id="PS50928"/>
    </source>
</evidence>
<dbReference type="GO" id="GO:0055085">
    <property type="term" value="P:transmembrane transport"/>
    <property type="evidence" value="ECO:0007669"/>
    <property type="project" value="InterPro"/>
</dbReference>
<evidence type="ECO:0000256" key="6">
    <source>
        <dbReference type="ARBA" id="ARBA00023136"/>
    </source>
</evidence>
<sequence>MKHDAAASSSPGIVPGTPNRRGEKGRGRWFIYLSLAPILLLFGVFAFIPIGWSLGLSVFKYNPLSASALFVGADNYIRMLGDSIFIKSLWVTFKFVVIAVAVNILITLMFAVAIQRIRTGWLRNLMRTVFFLPTIAPLAGTAIVWSTMFNYNHGLFNIVLTQLHMAPVQWLSDPHYALYSVILMTLWADIGYNIVLFIAGLDSIPDMYYEAAILDGASRWHSFWHVTLPLLRRTMLFVSVTTVVSYFQAFAQFQIMTKGEPFNETRVLALHIYEQAFSNSNMGYASAMATVFLIIILVVTLLQLKLGRTEWEY</sequence>
<feature type="transmembrane region" description="Helical" evidence="7">
    <location>
        <begin position="176"/>
        <end position="199"/>
    </location>
</feature>
<keyword evidence="11" id="KW-1185">Reference proteome</keyword>
<dbReference type="Proteomes" id="UP000187172">
    <property type="component" value="Unassembled WGS sequence"/>
</dbReference>
<evidence type="ECO:0000256" key="5">
    <source>
        <dbReference type="ARBA" id="ARBA00022989"/>
    </source>
</evidence>
<keyword evidence="4 7" id="KW-0812">Transmembrane</keyword>
<feature type="transmembrane region" description="Helical" evidence="7">
    <location>
        <begin position="29"/>
        <end position="52"/>
    </location>
</feature>
<dbReference type="CDD" id="cd06261">
    <property type="entry name" value="TM_PBP2"/>
    <property type="match status" value="1"/>
</dbReference>
<name>A0A1R1EU21_9BACL</name>
<dbReference type="PROSITE" id="PS50928">
    <property type="entry name" value="ABC_TM1"/>
    <property type="match status" value="1"/>
</dbReference>
<evidence type="ECO:0000313" key="10">
    <source>
        <dbReference type="EMBL" id="OMF55321.1"/>
    </source>
</evidence>
<feature type="transmembrane region" description="Helical" evidence="7">
    <location>
        <begin position="89"/>
        <end position="113"/>
    </location>
</feature>
<dbReference type="AlphaFoldDB" id="A0A1R1EU21"/>
<dbReference type="STRING" id="297318.BK138_11525"/>
<dbReference type="GO" id="GO:0005886">
    <property type="term" value="C:plasma membrane"/>
    <property type="evidence" value="ECO:0007669"/>
    <property type="project" value="UniProtKB-SubCell"/>
</dbReference>
<dbReference type="InterPro" id="IPR051393">
    <property type="entry name" value="ABC_transporter_permease"/>
</dbReference>
<dbReference type="SUPFAM" id="SSF161098">
    <property type="entry name" value="MetI-like"/>
    <property type="match status" value="1"/>
</dbReference>
<feature type="transmembrane region" description="Helical" evidence="7">
    <location>
        <begin position="235"/>
        <end position="255"/>
    </location>
</feature>
<proteinExistence type="inferred from homology"/>
<gene>
    <name evidence="10" type="ORF">BK138_11525</name>
</gene>
<dbReference type="Pfam" id="PF00528">
    <property type="entry name" value="BPD_transp_1"/>
    <property type="match status" value="1"/>
</dbReference>
<reference evidence="10 11" key="1">
    <citation type="submission" date="2016-11" db="EMBL/GenBank/DDBJ databases">
        <title>Paenibacillus species isolates.</title>
        <authorList>
            <person name="Beno S.M."/>
        </authorList>
    </citation>
    <scope>NUCLEOTIDE SEQUENCE [LARGE SCALE GENOMIC DNA]</scope>
    <source>
        <strain evidence="10 11">FSL R5-0378</strain>
    </source>
</reference>
<evidence type="ECO:0000256" key="1">
    <source>
        <dbReference type="ARBA" id="ARBA00004651"/>
    </source>
</evidence>
<dbReference type="Gene3D" id="1.10.3720.10">
    <property type="entry name" value="MetI-like"/>
    <property type="match status" value="1"/>
</dbReference>
<organism evidence="10 11">
    <name type="scientific">Paenibacillus rhizosphaerae</name>
    <dbReference type="NCBI Taxonomy" id="297318"/>
    <lineage>
        <taxon>Bacteria</taxon>
        <taxon>Bacillati</taxon>
        <taxon>Bacillota</taxon>
        <taxon>Bacilli</taxon>
        <taxon>Bacillales</taxon>
        <taxon>Paenibacillaceae</taxon>
        <taxon>Paenibacillus</taxon>
    </lineage>
</organism>